<feature type="transmembrane region" description="Helical" evidence="1">
    <location>
        <begin position="45"/>
        <end position="65"/>
    </location>
</feature>
<keyword evidence="3" id="KW-1185">Reference proteome</keyword>
<dbReference type="Pfam" id="PF06912">
    <property type="entry name" value="DUF1275"/>
    <property type="match status" value="1"/>
</dbReference>
<dbReference type="EMBL" id="JBIAQY010000011">
    <property type="protein sequence ID" value="MFF3571934.1"/>
    <property type="molecule type" value="Genomic_DNA"/>
</dbReference>
<dbReference type="RefSeq" id="WP_387405615.1">
    <property type="nucleotide sequence ID" value="NZ_JBIAQY010000011.1"/>
</dbReference>
<organism evidence="2 3">
    <name type="scientific">Nocardia jiangxiensis</name>
    <dbReference type="NCBI Taxonomy" id="282685"/>
    <lineage>
        <taxon>Bacteria</taxon>
        <taxon>Bacillati</taxon>
        <taxon>Actinomycetota</taxon>
        <taxon>Actinomycetes</taxon>
        <taxon>Mycobacteriales</taxon>
        <taxon>Nocardiaceae</taxon>
        <taxon>Nocardia</taxon>
    </lineage>
</organism>
<comment type="caution">
    <text evidence="2">The sequence shown here is derived from an EMBL/GenBank/DDBJ whole genome shotgun (WGS) entry which is preliminary data.</text>
</comment>
<protein>
    <submittedName>
        <fullName evidence="2">YoaK family protein</fullName>
    </submittedName>
</protein>
<keyword evidence="1" id="KW-0812">Transmembrane</keyword>
<evidence type="ECO:0000256" key="1">
    <source>
        <dbReference type="SAM" id="Phobius"/>
    </source>
</evidence>
<keyword evidence="1" id="KW-0472">Membrane</keyword>
<feature type="transmembrane region" description="Helical" evidence="1">
    <location>
        <begin position="12"/>
        <end position="33"/>
    </location>
</feature>
<dbReference type="Proteomes" id="UP001601992">
    <property type="component" value="Unassembled WGS sequence"/>
</dbReference>
<evidence type="ECO:0000313" key="2">
    <source>
        <dbReference type="EMBL" id="MFF3571934.1"/>
    </source>
</evidence>
<dbReference type="PANTHER" id="PTHR37314">
    <property type="entry name" value="SLR0142 PROTEIN"/>
    <property type="match status" value="1"/>
</dbReference>
<proteinExistence type="predicted"/>
<evidence type="ECO:0000313" key="3">
    <source>
        <dbReference type="Proteomes" id="UP001601992"/>
    </source>
</evidence>
<dbReference type="PANTHER" id="PTHR37314:SF4">
    <property type="entry name" value="UPF0700 TRANSMEMBRANE PROTEIN YOAK"/>
    <property type="match status" value="1"/>
</dbReference>
<accession>A0ABW6S894</accession>
<dbReference type="InterPro" id="IPR010699">
    <property type="entry name" value="DUF1275"/>
</dbReference>
<gene>
    <name evidence="2" type="ORF">ACFYXQ_29550</name>
</gene>
<sequence length="105" mass="10916">MISGMVDAISYLGLGHVFTANMTGNVVILGFAAARTPGFSVAGSLLSLAAFLVGSVLAGRTAIWFRERPRTGWLRTTLAAEAVLQAIGPTAAPSVQRSTTHLACR</sequence>
<keyword evidence="1" id="KW-1133">Transmembrane helix</keyword>
<name>A0ABW6S894_9NOCA</name>
<reference evidence="2 3" key="1">
    <citation type="submission" date="2024-10" db="EMBL/GenBank/DDBJ databases">
        <title>The Natural Products Discovery Center: Release of the First 8490 Sequenced Strains for Exploring Actinobacteria Biosynthetic Diversity.</title>
        <authorList>
            <person name="Kalkreuter E."/>
            <person name="Kautsar S.A."/>
            <person name="Yang D."/>
            <person name="Bader C.D."/>
            <person name="Teijaro C.N."/>
            <person name="Fluegel L."/>
            <person name="Davis C.M."/>
            <person name="Simpson J.R."/>
            <person name="Lauterbach L."/>
            <person name="Steele A.D."/>
            <person name="Gui C."/>
            <person name="Meng S."/>
            <person name="Li G."/>
            <person name="Viehrig K."/>
            <person name="Ye F."/>
            <person name="Su P."/>
            <person name="Kiefer A.F."/>
            <person name="Nichols A."/>
            <person name="Cepeda A.J."/>
            <person name="Yan W."/>
            <person name="Fan B."/>
            <person name="Jiang Y."/>
            <person name="Adhikari A."/>
            <person name="Zheng C.-J."/>
            <person name="Schuster L."/>
            <person name="Cowan T.M."/>
            <person name="Smanski M.J."/>
            <person name="Chevrette M.G."/>
            <person name="De Carvalho L.P.S."/>
            <person name="Shen B."/>
        </authorList>
    </citation>
    <scope>NUCLEOTIDE SEQUENCE [LARGE SCALE GENOMIC DNA]</scope>
    <source>
        <strain evidence="2 3">NPDC002593</strain>
    </source>
</reference>